<dbReference type="Proteomes" id="UP000280834">
    <property type="component" value="Unassembled WGS sequence"/>
</dbReference>
<sequence length="34" mass="3831">MLDAFYGYFFGSEDVNSSNTKVNIAYFSGLLECK</sequence>
<proteinExistence type="predicted"/>
<reference evidence="1 2" key="2">
    <citation type="submission" date="2018-11" db="EMBL/GenBank/DDBJ databases">
        <authorList>
            <consortium name="Pathogen Informatics"/>
        </authorList>
    </citation>
    <scope>NUCLEOTIDE SEQUENCE [LARGE SCALE GENOMIC DNA]</scope>
</reference>
<keyword evidence="2" id="KW-1185">Reference proteome</keyword>
<dbReference type="AlphaFoldDB" id="A0A0R3R2P8"/>
<name>A0A0R3R2P8_9BILA</name>
<organism evidence="3">
    <name type="scientific">Brugia timori</name>
    <dbReference type="NCBI Taxonomy" id="42155"/>
    <lineage>
        <taxon>Eukaryota</taxon>
        <taxon>Metazoa</taxon>
        <taxon>Ecdysozoa</taxon>
        <taxon>Nematoda</taxon>
        <taxon>Chromadorea</taxon>
        <taxon>Rhabditida</taxon>
        <taxon>Spirurina</taxon>
        <taxon>Spiruromorpha</taxon>
        <taxon>Filarioidea</taxon>
        <taxon>Onchocercidae</taxon>
        <taxon>Brugia</taxon>
    </lineage>
</organism>
<gene>
    <name evidence="1" type="ORF">BTMF_LOCUS12284</name>
</gene>
<accession>A0A0R3R2P8</accession>
<protein>
    <submittedName>
        <fullName evidence="1 3">Uncharacterized protein</fullName>
    </submittedName>
</protein>
<dbReference type="EMBL" id="UZAG01019030">
    <property type="protein sequence ID" value="VDO42102.1"/>
    <property type="molecule type" value="Genomic_DNA"/>
</dbReference>
<evidence type="ECO:0000313" key="3">
    <source>
        <dbReference type="WBParaSite" id="BTMF_0001428801-mRNA-1"/>
    </source>
</evidence>
<dbReference type="WBParaSite" id="BTMF_0001428801-mRNA-1">
    <property type="protein sequence ID" value="BTMF_0001428801-mRNA-1"/>
    <property type="gene ID" value="BTMF_0001428801"/>
</dbReference>
<evidence type="ECO:0000313" key="1">
    <source>
        <dbReference type="EMBL" id="VDO42102.1"/>
    </source>
</evidence>
<reference evidence="3" key="1">
    <citation type="submission" date="2017-02" db="UniProtKB">
        <authorList>
            <consortium name="WormBaseParasite"/>
        </authorList>
    </citation>
    <scope>IDENTIFICATION</scope>
</reference>
<evidence type="ECO:0000313" key="2">
    <source>
        <dbReference type="Proteomes" id="UP000280834"/>
    </source>
</evidence>